<protein>
    <submittedName>
        <fullName evidence="2">Transposase family protein</fullName>
    </submittedName>
</protein>
<evidence type="ECO:0000259" key="1">
    <source>
        <dbReference type="Pfam" id="PF13808"/>
    </source>
</evidence>
<accession>A0ABU2NGR4</accession>
<reference evidence="3" key="1">
    <citation type="submission" date="2023-07" db="EMBL/GenBank/DDBJ databases">
        <title>30 novel species of actinomycetes from the DSMZ collection.</title>
        <authorList>
            <person name="Nouioui I."/>
        </authorList>
    </citation>
    <scope>NUCLEOTIDE SEQUENCE [LARGE SCALE GENOMIC DNA]</scope>
    <source>
        <strain evidence="3">DSM 45834</strain>
    </source>
</reference>
<comment type="caution">
    <text evidence="2">The sequence shown here is derived from an EMBL/GenBank/DDBJ whole genome shotgun (WGS) entry which is preliminary data.</text>
</comment>
<proteinExistence type="predicted"/>
<sequence length="91" mass="9924">MPDPRAARGIRHGVLSVLPISACAVLAGARSYAAIAEYAHDTGREVLNQLHVAAVTPHESTIRRVLQQLDPDAVDAALRAWTLCHRRRGHE</sequence>
<name>A0ABU2NGR4_9PSEU</name>
<dbReference type="InterPro" id="IPR032806">
    <property type="entry name" value="YbfD_N"/>
</dbReference>
<keyword evidence="3" id="KW-1185">Reference proteome</keyword>
<evidence type="ECO:0000313" key="2">
    <source>
        <dbReference type="EMBL" id="MDT0353152.1"/>
    </source>
</evidence>
<dbReference type="Proteomes" id="UP001183202">
    <property type="component" value="Unassembled WGS sequence"/>
</dbReference>
<gene>
    <name evidence="2" type="ORF">RM445_26925</name>
</gene>
<dbReference type="RefSeq" id="WP_311559666.1">
    <property type="nucleotide sequence ID" value="NZ_JAVREJ010000026.1"/>
</dbReference>
<dbReference type="Pfam" id="PF13808">
    <property type="entry name" value="DDE_Tnp_1_assoc"/>
    <property type="match status" value="1"/>
</dbReference>
<dbReference type="EMBL" id="JAVREJ010000026">
    <property type="protein sequence ID" value="MDT0353152.1"/>
    <property type="molecule type" value="Genomic_DNA"/>
</dbReference>
<feature type="domain" description="H repeat-associated protein N-terminal" evidence="1">
    <location>
        <begin position="1"/>
        <end position="82"/>
    </location>
</feature>
<evidence type="ECO:0000313" key="3">
    <source>
        <dbReference type="Proteomes" id="UP001183202"/>
    </source>
</evidence>
<organism evidence="2 3">
    <name type="scientific">Pseudonocardia charpentierae</name>
    <dbReference type="NCBI Taxonomy" id="3075545"/>
    <lineage>
        <taxon>Bacteria</taxon>
        <taxon>Bacillati</taxon>
        <taxon>Actinomycetota</taxon>
        <taxon>Actinomycetes</taxon>
        <taxon>Pseudonocardiales</taxon>
        <taxon>Pseudonocardiaceae</taxon>
        <taxon>Pseudonocardia</taxon>
    </lineage>
</organism>